<dbReference type="EMBL" id="KI925552">
    <property type="protein sequence ID" value="ETW48969.1"/>
    <property type="molecule type" value="Genomic_DNA"/>
</dbReference>
<dbReference type="PANTHER" id="PTHR13138">
    <property type="entry name" value="PROTEIN LIN1"/>
    <property type="match status" value="1"/>
</dbReference>
<protein>
    <submittedName>
        <fullName evidence="1">Uncharacterized protein</fullName>
    </submittedName>
</protein>
<evidence type="ECO:0000313" key="2">
    <source>
        <dbReference type="Proteomes" id="UP000030699"/>
    </source>
</evidence>
<dbReference type="InterPro" id="IPR039905">
    <property type="entry name" value="CD2BP2/Lin1"/>
</dbReference>
<dbReference type="AlphaFoldDB" id="A0A024WP24"/>
<feature type="non-terminal residue" evidence="1">
    <location>
        <position position="178"/>
    </location>
</feature>
<dbReference type="PANTHER" id="PTHR13138:SF3">
    <property type="entry name" value="CD2 ANTIGEN CYTOPLASMIC TAIL-BINDING PROTEIN 2"/>
    <property type="match status" value="1"/>
</dbReference>
<name>A0A024WP24_PLAFA</name>
<organism evidence="1 2">
    <name type="scientific">Plasmodium falciparum MaliPS096_E11</name>
    <dbReference type="NCBI Taxonomy" id="1036727"/>
    <lineage>
        <taxon>Eukaryota</taxon>
        <taxon>Sar</taxon>
        <taxon>Alveolata</taxon>
        <taxon>Apicomplexa</taxon>
        <taxon>Aconoidasida</taxon>
        <taxon>Haemosporida</taxon>
        <taxon>Plasmodiidae</taxon>
        <taxon>Plasmodium</taxon>
        <taxon>Plasmodium (Laverania)</taxon>
    </lineage>
</organism>
<reference evidence="1 2" key="2">
    <citation type="submission" date="2013-02" db="EMBL/GenBank/DDBJ databases">
        <title>The Genome Sequence of Plasmodium falciparum MaliPS096_E11.</title>
        <authorList>
            <consortium name="The Broad Institute Genome Sequencing Platform"/>
            <consortium name="The Broad Institute Genome Sequencing Center for Infectious Disease"/>
            <person name="Neafsey D."/>
            <person name="Cheeseman I."/>
            <person name="Volkman S."/>
            <person name="Adams J."/>
            <person name="Walker B."/>
            <person name="Young S.K."/>
            <person name="Zeng Q."/>
            <person name="Gargeya S."/>
            <person name="Fitzgerald M."/>
            <person name="Haas B."/>
            <person name="Abouelleil A."/>
            <person name="Alvarado L."/>
            <person name="Arachchi H.M."/>
            <person name="Berlin A.M."/>
            <person name="Chapman S.B."/>
            <person name="Dewar J."/>
            <person name="Goldberg J."/>
            <person name="Griggs A."/>
            <person name="Gujja S."/>
            <person name="Hansen M."/>
            <person name="Howarth C."/>
            <person name="Imamovic A."/>
            <person name="Larimer J."/>
            <person name="McCowan C."/>
            <person name="Murphy C."/>
            <person name="Neiman D."/>
            <person name="Pearson M."/>
            <person name="Priest M."/>
            <person name="Roberts A."/>
            <person name="Saif S."/>
            <person name="Shea T."/>
            <person name="Sisk P."/>
            <person name="Sykes S."/>
            <person name="Wortman J."/>
            <person name="Nusbaum C."/>
            <person name="Birren B."/>
        </authorList>
    </citation>
    <scope>NUCLEOTIDE SEQUENCE [LARGE SCALE GENOMIC DNA]</scope>
    <source>
        <strain evidence="1 2">MaliPS096_E11</strain>
    </source>
</reference>
<dbReference type="GO" id="GO:0005682">
    <property type="term" value="C:U5 snRNP"/>
    <property type="evidence" value="ECO:0007669"/>
    <property type="project" value="InterPro"/>
</dbReference>
<proteinExistence type="predicted"/>
<gene>
    <name evidence="1" type="ORF">PFMALIP_03013</name>
</gene>
<accession>A0A024WP24</accession>
<evidence type="ECO:0000313" key="1">
    <source>
        <dbReference type="EMBL" id="ETW48969.1"/>
    </source>
</evidence>
<sequence>MKNELTQGYIDKDGNYIYNESDNDEVEEAWLKSVDEQDPLSTFSNNTLQAQKFQETQSKFHMTYDKLNNNILSINIFDALYSLSCLLIDEKETPIKAMIRYKNDLKVCKNYLNQYESKIDKINSLSINSNAEQKIQSTEEHEQNGETLQTDSVGKKNLLQVRIRAKSSIQHGEENLNV</sequence>
<dbReference type="Proteomes" id="UP000030699">
    <property type="component" value="Unassembled WGS sequence"/>
</dbReference>
<dbReference type="OrthoDB" id="331341at2759"/>
<reference evidence="1 2" key="1">
    <citation type="submission" date="2013-02" db="EMBL/GenBank/DDBJ databases">
        <title>The Genome Annotation of Plasmodium falciparum MaliPS096_E11.</title>
        <authorList>
            <consortium name="The Broad Institute Genome Sequencing Platform"/>
            <consortium name="The Broad Institute Genome Sequencing Center for Infectious Disease"/>
            <person name="Neafsey D."/>
            <person name="Hoffman S."/>
            <person name="Volkman S."/>
            <person name="Rosenthal P."/>
            <person name="Walker B."/>
            <person name="Young S.K."/>
            <person name="Zeng Q."/>
            <person name="Gargeya S."/>
            <person name="Fitzgerald M."/>
            <person name="Haas B."/>
            <person name="Abouelleil A."/>
            <person name="Allen A.W."/>
            <person name="Alvarado L."/>
            <person name="Arachchi H.M."/>
            <person name="Berlin A.M."/>
            <person name="Chapman S.B."/>
            <person name="Gainer-Dewar J."/>
            <person name="Goldberg J."/>
            <person name="Griggs A."/>
            <person name="Gujja S."/>
            <person name="Hansen M."/>
            <person name="Howarth C."/>
            <person name="Imamovic A."/>
            <person name="Ireland A."/>
            <person name="Larimer J."/>
            <person name="McCowan C."/>
            <person name="Murphy C."/>
            <person name="Pearson M."/>
            <person name="Poon T.W."/>
            <person name="Priest M."/>
            <person name="Roberts A."/>
            <person name="Saif S."/>
            <person name="Shea T."/>
            <person name="Sisk P."/>
            <person name="Sykes S."/>
            <person name="Wortman J."/>
            <person name="Nusbaum C."/>
            <person name="Birren B."/>
        </authorList>
    </citation>
    <scope>NUCLEOTIDE SEQUENCE [LARGE SCALE GENOMIC DNA]</scope>
    <source>
        <strain evidence="1 2">MaliPS096_E11</strain>
    </source>
</reference>